<dbReference type="AlphaFoldDB" id="G2Q9Z7"/>
<feature type="region of interest" description="Disordered" evidence="1">
    <location>
        <begin position="267"/>
        <end position="318"/>
    </location>
</feature>
<evidence type="ECO:0000313" key="2">
    <source>
        <dbReference type="EMBL" id="AEO56601.1"/>
    </source>
</evidence>
<dbReference type="HOGENOM" id="CLU_874877_0_0_1"/>
<dbReference type="GeneID" id="11510651"/>
<proteinExistence type="predicted"/>
<dbReference type="OrthoDB" id="5425247at2759"/>
<organism evidence="2 3">
    <name type="scientific">Thermothelomyces thermophilus (strain ATCC 42464 / BCRC 31852 / DSM 1799)</name>
    <name type="common">Sporotrichum thermophile</name>
    <dbReference type="NCBI Taxonomy" id="573729"/>
    <lineage>
        <taxon>Eukaryota</taxon>
        <taxon>Fungi</taxon>
        <taxon>Dikarya</taxon>
        <taxon>Ascomycota</taxon>
        <taxon>Pezizomycotina</taxon>
        <taxon>Sordariomycetes</taxon>
        <taxon>Sordariomycetidae</taxon>
        <taxon>Sordariales</taxon>
        <taxon>Chaetomiaceae</taxon>
        <taxon>Thermothelomyces</taxon>
    </lineage>
</organism>
<reference evidence="2 3" key="1">
    <citation type="journal article" date="2011" name="Nat. Biotechnol.">
        <title>Comparative genomic analysis of the thermophilic biomass-degrading fungi Myceliophthora thermophila and Thielavia terrestris.</title>
        <authorList>
            <person name="Berka R.M."/>
            <person name="Grigoriev I.V."/>
            <person name="Otillar R."/>
            <person name="Salamov A."/>
            <person name="Grimwood J."/>
            <person name="Reid I."/>
            <person name="Ishmael N."/>
            <person name="John T."/>
            <person name="Darmond C."/>
            <person name="Moisan M.-C."/>
            <person name="Henrissat B."/>
            <person name="Coutinho P.M."/>
            <person name="Lombard V."/>
            <person name="Natvig D.O."/>
            <person name="Lindquist E."/>
            <person name="Schmutz J."/>
            <person name="Lucas S."/>
            <person name="Harris P."/>
            <person name="Powlowski J."/>
            <person name="Bellemare A."/>
            <person name="Taylor D."/>
            <person name="Butler G."/>
            <person name="de Vries R.P."/>
            <person name="Allijn I.E."/>
            <person name="van den Brink J."/>
            <person name="Ushinsky S."/>
            <person name="Storms R."/>
            <person name="Powell A.J."/>
            <person name="Paulsen I.T."/>
            <person name="Elbourne L.D.H."/>
            <person name="Baker S.E."/>
            <person name="Magnuson J."/>
            <person name="LaBoissiere S."/>
            <person name="Clutterbuck A.J."/>
            <person name="Martinez D."/>
            <person name="Wogulis M."/>
            <person name="de Leon A.L."/>
            <person name="Rey M.W."/>
            <person name="Tsang A."/>
        </authorList>
    </citation>
    <scope>NUCLEOTIDE SEQUENCE [LARGE SCALE GENOMIC DNA]</scope>
    <source>
        <strain evidence="3">ATCC 42464 / BCRC 31852 / DSM 1799</strain>
    </source>
</reference>
<dbReference type="KEGG" id="mtm:MYCTH_2125585"/>
<dbReference type="Proteomes" id="UP000007322">
    <property type="component" value="Chromosome 2"/>
</dbReference>
<gene>
    <name evidence="2" type="ORF">MYCTH_2125585</name>
</gene>
<dbReference type="eggNOG" id="ENOG502T6GB">
    <property type="taxonomic scope" value="Eukaryota"/>
</dbReference>
<name>G2Q9Z7_THET4</name>
<feature type="region of interest" description="Disordered" evidence="1">
    <location>
        <begin position="1"/>
        <end position="23"/>
    </location>
</feature>
<evidence type="ECO:0000256" key="1">
    <source>
        <dbReference type="SAM" id="MobiDB-lite"/>
    </source>
</evidence>
<dbReference type="EMBL" id="CP003003">
    <property type="protein sequence ID" value="AEO56601.1"/>
    <property type="molecule type" value="Genomic_DNA"/>
</dbReference>
<dbReference type="InParanoid" id="G2Q9Z7"/>
<keyword evidence="3" id="KW-1185">Reference proteome</keyword>
<protein>
    <submittedName>
        <fullName evidence="2">Uncharacterized protein</fullName>
    </submittedName>
</protein>
<evidence type="ECO:0000313" key="3">
    <source>
        <dbReference type="Proteomes" id="UP000007322"/>
    </source>
</evidence>
<dbReference type="RefSeq" id="XP_003661846.1">
    <property type="nucleotide sequence ID" value="XM_003661798.1"/>
</dbReference>
<sequence length="318" mass="34063">MPQIPDCNTGDRGNQSPGGYRIRPVVARGPSVLGVTGGRRLGRVRPGLPISRRRERATIGSGRGRGLTWASAGVFLTGTVTAPAVSGQWHRSSLRVNIRARVGELDIRPFDREAAGTNIGYKQPRPAGKGHLLLLTTATATAGRAVYQKAGIVFDNNICTPYLREQNPQGPGIAPRVRFHEGSINSGLQVKHSLPRFEDNRLGIRSGLGESLEAFHNDQSAYAPPGSYAARSSIPGEEIPISCTTTTALTGRDDQSYQFDVDVGLKLSGNRPHEPTGPPLKVPLKTPEAGVVPQPDEEVMMPNGTHYKVDDPSSISAE</sequence>
<dbReference type="VEuPathDB" id="FungiDB:MYCTH_2125585"/>
<accession>G2Q9Z7</accession>